<dbReference type="Proteomes" id="UP001525968">
    <property type="component" value="Unassembled WGS sequence"/>
</dbReference>
<dbReference type="EMBL" id="JAODYH010000014">
    <property type="protein sequence ID" value="MCT9813010.1"/>
    <property type="molecule type" value="Genomic_DNA"/>
</dbReference>
<reference evidence="1 2" key="1">
    <citation type="submission" date="2022-09" db="EMBL/GenBank/DDBJ databases">
        <title>Draft genome of isolate Be4.</title>
        <authorList>
            <person name="Sanchez-Castro I."/>
            <person name="Martinez-Rodriguez P."/>
            <person name="Descostes M."/>
            <person name="Merroun M."/>
        </authorList>
    </citation>
    <scope>NUCLEOTIDE SEQUENCE [LARGE SCALE GENOMIC DNA]</scope>
    <source>
        <strain evidence="1 2">Be4</strain>
    </source>
</reference>
<gene>
    <name evidence="1" type="ORF">N0K08_20470</name>
</gene>
<comment type="caution">
    <text evidence="1">The sequence shown here is derived from an EMBL/GenBank/DDBJ whole genome shotgun (WGS) entry which is preliminary data.</text>
</comment>
<name>A0ABT2PRB3_9BURK</name>
<proteinExistence type="predicted"/>
<organism evidence="1 2">
    <name type="scientific">Acidovorax bellezanensis</name>
    <dbReference type="NCBI Taxonomy" id="2976702"/>
    <lineage>
        <taxon>Bacteria</taxon>
        <taxon>Pseudomonadati</taxon>
        <taxon>Pseudomonadota</taxon>
        <taxon>Betaproteobacteria</taxon>
        <taxon>Burkholderiales</taxon>
        <taxon>Comamonadaceae</taxon>
        <taxon>Acidovorax</taxon>
    </lineage>
</organism>
<protein>
    <submittedName>
        <fullName evidence="1">Uncharacterized protein</fullName>
    </submittedName>
</protein>
<dbReference type="RefSeq" id="WP_261502255.1">
    <property type="nucleotide sequence ID" value="NZ_JAODYH010000014.1"/>
</dbReference>
<evidence type="ECO:0000313" key="2">
    <source>
        <dbReference type="Proteomes" id="UP001525968"/>
    </source>
</evidence>
<keyword evidence="2" id="KW-1185">Reference proteome</keyword>
<evidence type="ECO:0000313" key="1">
    <source>
        <dbReference type="EMBL" id="MCT9813010.1"/>
    </source>
</evidence>
<sequence>MHYVRPSAITSALLAGGLRPISLVRLASASAPVRAAAVERLQIRCQPAQGSVLRAQRS</sequence>
<accession>A0ABT2PRB3</accession>